<feature type="binding site" evidence="21">
    <location>
        <begin position="865"/>
        <end position="872"/>
    </location>
    <ligand>
        <name>ATP</name>
        <dbReference type="ChEBI" id="CHEBI:30616"/>
    </ligand>
</feature>
<dbReference type="SUPFAM" id="SSF55205">
    <property type="entry name" value="EPT/RTPC-like"/>
    <property type="match status" value="1"/>
</dbReference>
<dbReference type="Pfam" id="PF01202">
    <property type="entry name" value="SKI"/>
    <property type="match status" value="1"/>
</dbReference>
<feature type="binding site" evidence="21">
    <location>
        <position position="351"/>
    </location>
    <ligand>
        <name>7-phospho-2-dehydro-3-deoxy-D-arabino-heptonate</name>
        <dbReference type="ChEBI" id="CHEBI:58394"/>
    </ligand>
</feature>
<dbReference type="CDD" id="cd01065">
    <property type="entry name" value="NAD_bind_Shikimate_DH"/>
    <property type="match status" value="1"/>
</dbReference>
<dbReference type="GO" id="GO:0008652">
    <property type="term" value="P:amino acid biosynthetic process"/>
    <property type="evidence" value="ECO:0007669"/>
    <property type="project" value="UniProtKB-KW"/>
</dbReference>
<dbReference type="InterPro" id="IPR006151">
    <property type="entry name" value="Shikm_DH/Glu-tRNA_Rdtase"/>
</dbReference>
<evidence type="ECO:0000256" key="4">
    <source>
        <dbReference type="ARBA" id="ARBA00009349"/>
    </source>
</evidence>
<dbReference type="GO" id="GO:0003866">
    <property type="term" value="F:3-phosphoshikimate 1-carboxyvinyltransferase activity"/>
    <property type="evidence" value="ECO:0007669"/>
    <property type="project" value="UniProtKB-UniRule"/>
</dbReference>
<accession>A0A367Y0W7</accession>
<keyword evidence="14 21" id="KW-0521">NADP</keyword>
<comment type="catalytic activity">
    <reaction evidence="19">
        <text>3-phosphoshikimate + phosphoenolpyruvate = 5-O-(1-carboxyvinyl)-3-phosphoshikimate + phosphate</text>
        <dbReference type="Rhea" id="RHEA:21256"/>
        <dbReference type="ChEBI" id="CHEBI:43474"/>
        <dbReference type="ChEBI" id="CHEBI:57701"/>
        <dbReference type="ChEBI" id="CHEBI:58702"/>
        <dbReference type="ChEBI" id="CHEBI:145989"/>
        <dbReference type="EC" id="2.5.1.19"/>
    </reaction>
    <physiologicalReaction direction="left-to-right" evidence="19">
        <dbReference type="Rhea" id="RHEA:21257"/>
    </physiologicalReaction>
</comment>
<evidence type="ECO:0000256" key="2">
    <source>
        <dbReference type="ARBA" id="ARBA00004811"/>
    </source>
</evidence>
<dbReference type="NCBIfam" id="TIGR01357">
    <property type="entry name" value="aroB"/>
    <property type="match status" value="1"/>
</dbReference>
<keyword evidence="9 21" id="KW-0479">Metal-binding</keyword>
<comment type="catalytic activity">
    <reaction evidence="21 22">
        <text>shikimate + ATP = 3-phosphoshikimate + ADP + H(+)</text>
        <dbReference type="Rhea" id="RHEA:13121"/>
        <dbReference type="ChEBI" id="CHEBI:15378"/>
        <dbReference type="ChEBI" id="CHEBI:30616"/>
        <dbReference type="ChEBI" id="CHEBI:36208"/>
        <dbReference type="ChEBI" id="CHEBI:145989"/>
        <dbReference type="ChEBI" id="CHEBI:456216"/>
        <dbReference type="EC" id="2.7.1.71"/>
    </reaction>
</comment>
<evidence type="ECO:0000256" key="9">
    <source>
        <dbReference type="ARBA" id="ARBA00022723"/>
    </source>
</evidence>
<dbReference type="GO" id="GO:0003856">
    <property type="term" value="F:3-dehydroquinate synthase activity"/>
    <property type="evidence" value="ECO:0007669"/>
    <property type="project" value="UniProtKB-UniRule"/>
</dbReference>
<keyword evidence="10 21" id="KW-0547">Nucleotide-binding</keyword>
<evidence type="ECO:0000256" key="22">
    <source>
        <dbReference type="PIRNR" id="PIRNR000514"/>
    </source>
</evidence>
<evidence type="ECO:0000256" key="17">
    <source>
        <dbReference type="ARBA" id="ARBA00023239"/>
    </source>
</evidence>
<evidence type="ECO:0000256" key="12">
    <source>
        <dbReference type="ARBA" id="ARBA00022833"/>
    </source>
</evidence>
<feature type="domain" description="3-dehydroquinate synthase C-terminal" evidence="28">
    <location>
        <begin position="188"/>
        <end position="353"/>
    </location>
</feature>
<keyword evidence="6 21" id="KW-0963">Cytoplasm</keyword>
<comment type="pathway">
    <text evidence="21 22">Metabolic intermediate biosynthesis; chorismate biosynthesis; chorismate from D-erythrose 4-phosphate and phosphoenolpyruvate: step 2/7.</text>
</comment>
<feature type="region of interest" description="Shikimate dehydrogenase" evidence="21">
    <location>
        <begin position="1271"/>
        <end position="1551"/>
    </location>
</feature>
<evidence type="ECO:0000259" key="23">
    <source>
        <dbReference type="Pfam" id="PF00275"/>
    </source>
</evidence>
<dbReference type="InterPro" id="IPR013708">
    <property type="entry name" value="Shikimate_DH-bd_N"/>
</dbReference>
<feature type="binding site" evidence="21">
    <location>
        <position position="149"/>
    </location>
    <ligand>
        <name>7-phospho-2-dehydro-3-deoxy-D-arabino-heptonate</name>
        <dbReference type="ChEBI" id="CHEBI:58394"/>
    </ligand>
</feature>
<dbReference type="NCBIfam" id="TIGR01356">
    <property type="entry name" value="aroA"/>
    <property type="match status" value="1"/>
</dbReference>
<evidence type="ECO:0000313" key="29">
    <source>
        <dbReference type="EMBL" id="RCK59526.1"/>
    </source>
</evidence>
<keyword evidence="7 21" id="KW-0028">Amino-acid biosynthesis</keyword>
<dbReference type="SUPFAM" id="SSF51569">
    <property type="entry name" value="Aldolase"/>
    <property type="match status" value="1"/>
</dbReference>
<dbReference type="Gene3D" id="3.65.10.10">
    <property type="entry name" value="Enolpyruvate transferase domain"/>
    <property type="match status" value="2"/>
</dbReference>
<dbReference type="HAMAP" id="MF_00210">
    <property type="entry name" value="EPSP_synth"/>
    <property type="match status" value="1"/>
</dbReference>
<comment type="subunit">
    <text evidence="21 22">Homodimer.</text>
</comment>
<evidence type="ECO:0000256" key="21">
    <source>
        <dbReference type="HAMAP-Rule" id="MF_03143"/>
    </source>
</evidence>
<name>A0A367Y0W7_9ASCO</name>
<dbReference type="InterPro" id="IPR023193">
    <property type="entry name" value="EPSP_synthase_CS"/>
</dbReference>
<keyword evidence="13 21" id="KW-0067">ATP-binding</keyword>
<dbReference type="Proteomes" id="UP000253472">
    <property type="component" value="Unassembled WGS sequence"/>
</dbReference>
<evidence type="ECO:0000259" key="28">
    <source>
        <dbReference type="Pfam" id="PF24621"/>
    </source>
</evidence>
<evidence type="ECO:0000256" key="15">
    <source>
        <dbReference type="ARBA" id="ARBA00023002"/>
    </source>
</evidence>
<dbReference type="Pfam" id="PF24621">
    <property type="entry name" value="DHQS_C"/>
    <property type="match status" value="1"/>
</dbReference>
<comment type="caution">
    <text evidence="29">The sequence shown here is derived from an EMBL/GenBank/DDBJ whole genome shotgun (WGS) entry which is preliminary data.</text>
</comment>
<comment type="similarity">
    <text evidence="4">In the N-terminal section; belongs to the shikimate kinase family.</text>
</comment>
<dbReference type="STRING" id="5486.A0A367Y0W7"/>
<feature type="active site" description="Schiff-base intermediate with substrate; for 3-dehydroquinate dehydratase activity" evidence="21">
    <location>
        <position position="1194"/>
    </location>
</feature>
<comment type="similarity">
    <text evidence="22">In the N-terminal section; belongs to the dehydroquinate synthase family.</text>
</comment>
<feature type="binding site" evidence="21">
    <location>
        <position position="264"/>
    </location>
    <ligand>
        <name>Zn(2+)</name>
        <dbReference type="ChEBI" id="CHEBI:29105"/>
        <note>catalytic</note>
    </ligand>
</feature>
<dbReference type="EMBL" id="QLNQ01000027">
    <property type="protein sequence ID" value="RCK59526.1"/>
    <property type="molecule type" value="Genomic_DNA"/>
</dbReference>
<dbReference type="InterPro" id="IPR036291">
    <property type="entry name" value="NAD(P)-bd_dom_sf"/>
</dbReference>
<organism evidence="29 30">
    <name type="scientific">Candida viswanathii</name>
    <dbReference type="NCBI Taxonomy" id="5486"/>
    <lineage>
        <taxon>Eukaryota</taxon>
        <taxon>Fungi</taxon>
        <taxon>Dikarya</taxon>
        <taxon>Ascomycota</taxon>
        <taxon>Saccharomycotina</taxon>
        <taxon>Pichiomycetes</taxon>
        <taxon>Debaryomycetaceae</taxon>
        <taxon>Candida/Lodderomyces clade</taxon>
        <taxon>Candida</taxon>
    </lineage>
</organism>
<feature type="domain" description="3-dehydroquinate synthase N-terminal" evidence="25">
    <location>
        <begin position="74"/>
        <end position="186"/>
    </location>
</feature>
<feature type="domain" description="Shikimate dehydrogenase substrate binding N-terminal" evidence="26">
    <location>
        <begin position="1276"/>
        <end position="1357"/>
    </location>
</feature>
<dbReference type="GO" id="GO:0005737">
    <property type="term" value="C:cytoplasm"/>
    <property type="evidence" value="ECO:0007669"/>
    <property type="project" value="UniProtKB-SubCell"/>
</dbReference>
<feature type="domain" description="SDH C-terminal" evidence="27">
    <location>
        <begin position="1519"/>
        <end position="1548"/>
    </location>
</feature>
<proteinExistence type="inferred from homology"/>
<keyword evidence="16 21" id="KW-0057">Aromatic amino acid biosynthesis</keyword>
<dbReference type="InterPro" id="IPR016037">
    <property type="entry name" value="DHQ_synth_AroB"/>
</dbReference>
<dbReference type="CDD" id="cd01556">
    <property type="entry name" value="EPSP_synthase"/>
    <property type="match status" value="1"/>
</dbReference>
<keyword evidence="15 21" id="KW-0560">Oxidoreductase</keyword>
<feature type="binding site" evidence="21">
    <location>
        <position position="264"/>
    </location>
    <ligand>
        <name>7-phospho-2-dehydro-3-deoxy-D-arabino-heptonate</name>
        <dbReference type="ChEBI" id="CHEBI:58394"/>
    </ligand>
</feature>
<feature type="binding site" evidence="21">
    <location>
        <position position="243"/>
    </location>
    <ligand>
        <name>7-phospho-2-dehydro-3-deoxy-D-arabino-heptonate</name>
        <dbReference type="ChEBI" id="CHEBI:58394"/>
    </ligand>
</feature>
<dbReference type="EC" id="4.2.3.4" evidence="21"/>
<feature type="binding site" evidence="21">
    <location>
        <begin position="111"/>
        <end position="113"/>
    </location>
    <ligand>
        <name>NAD(+)</name>
        <dbReference type="ChEBI" id="CHEBI:57540"/>
    </ligand>
</feature>
<evidence type="ECO:0000256" key="3">
    <source>
        <dbReference type="ARBA" id="ARBA00006477"/>
    </source>
</evidence>
<feature type="binding site" evidence="21">
    <location>
        <begin position="176"/>
        <end position="179"/>
    </location>
    <ligand>
        <name>NAD(+)</name>
        <dbReference type="ChEBI" id="CHEBI:57540"/>
    </ligand>
</feature>
<dbReference type="SUPFAM" id="SSF53223">
    <property type="entry name" value="Aminoacid dehydrogenase-like, N-terminal domain"/>
    <property type="match status" value="1"/>
</dbReference>
<keyword evidence="18 21" id="KW-0511">Multifunctional enzyme</keyword>
<comment type="similarity">
    <text evidence="21 22">In the 2nd section; belongs to the EPSP synthase family.</text>
</comment>
<dbReference type="GO" id="GO:0046872">
    <property type="term" value="F:metal ion binding"/>
    <property type="evidence" value="ECO:0007669"/>
    <property type="project" value="UniProtKB-UniRule"/>
</dbReference>
<comment type="caution">
    <text evidence="21">Lacks conserved residue(s) required for the propagation of feature annotation.</text>
</comment>
<dbReference type="EC" id="2.7.1.71" evidence="21"/>
<comment type="similarity">
    <text evidence="5">Belongs to the EPSP synthase family.</text>
</comment>
<dbReference type="FunFam" id="3.20.20.70:FF:000135">
    <property type="entry name" value="Pentafunctional AROM polypeptide"/>
    <property type="match status" value="1"/>
</dbReference>
<comment type="catalytic activity">
    <reaction evidence="21 22">
        <text>shikimate + NADP(+) = 3-dehydroshikimate + NADPH + H(+)</text>
        <dbReference type="Rhea" id="RHEA:17737"/>
        <dbReference type="ChEBI" id="CHEBI:15378"/>
        <dbReference type="ChEBI" id="CHEBI:16630"/>
        <dbReference type="ChEBI" id="CHEBI:36208"/>
        <dbReference type="ChEBI" id="CHEBI:57783"/>
        <dbReference type="ChEBI" id="CHEBI:58349"/>
        <dbReference type="EC" id="1.1.1.25"/>
    </reaction>
</comment>
<dbReference type="PRINTS" id="PR01100">
    <property type="entry name" value="SHIKIMTKNASE"/>
</dbReference>
<dbReference type="Gene3D" id="3.20.20.70">
    <property type="entry name" value="Aldolase class I"/>
    <property type="match status" value="1"/>
</dbReference>
<dbReference type="InterPro" id="IPR030960">
    <property type="entry name" value="DHQS/DOIS_N"/>
</dbReference>
<feature type="binding site" evidence="21">
    <location>
        <position position="143"/>
    </location>
    <ligand>
        <name>7-phospho-2-dehydro-3-deoxy-D-arabino-heptonate</name>
        <dbReference type="ChEBI" id="CHEBI:58394"/>
    </ligand>
</feature>
<dbReference type="FunFam" id="3.40.50.300:FF:001256">
    <property type="entry name" value="Pentafunctional AROM polypeptide"/>
    <property type="match status" value="1"/>
</dbReference>
<feature type="binding site" evidence="21">
    <location>
        <begin position="257"/>
        <end position="261"/>
    </location>
    <ligand>
        <name>7-phospho-2-dehydro-3-deoxy-D-arabino-heptonate</name>
        <dbReference type="ChEBI" id="CHEBI:58394"/>
    </ligand>
</feature>
<dbReference type="Gene3D" id="3.40.50.1970">
    <property type="match status" value="1"/>
</dbReference>
<dbReference type="InterPro" id="IPR027417">
    <property type="entry name" value="P-loop_NTPase"/>
</dbReference>
<dbReference type="Pfam" id="PF01761">
    <property type="entry name" value="DHQ_synthase"/>
    <property type="match status" value="1"/>
</dbReference>
<feature type="binding site" evidence="21">
    <location>
        <position position="127"/>
    </location>
    <ligand>
        <name>7-phospho-2-dehydro-3-deoxy-D-arabino-heptonate</name>
        <dbReference type="ChEBI" id="CHEBI:58394"/>
    </ligand>
</feature>
<dbReference type="EC" id="2.5.1.19" evidence="21"/>
<dbReference type="InterPro" id="IPR046346">
    <property type="entry name" value="Aminoacid_DH-like_N_sf"/>
</dbReference>
<feature type="binding site" evidence="21">
    <location>
        <begin position="42"/>
        <end position="44"/>
    </location>
    <ligand>
        <name>NAD(+)</name>
        <dbReference type="ChEBI" id="CHEBI:57540"/>
    </ligand>
</feature>
<dbReference type="InterPro" id="IPR008289">
    <property type="entry name" value="Pentafunct_AroM"/>
</dbReference>
<feature type="binding site" evidence="21">
    <location>
        <position position="187"/>
    </location>
    <ligand>
        <name>NAD(+)</name>
        <dbReference type="ChEBI" id="CHEBI:57540"/>
    </ligand>
</feature>
<comment type="pathway">
    <text evidence="21 22">Metabolic intermediate biosynthesis; chorismate biosynthesis; chorismate from D-erythrose 4-phosphate and phosphoenolpyruvate: step 3/7.</text>
</comment>
<dbReference type="Gene3D" id="3.40.50.10860">
    <property type="entry name" value="Leucine Dehydrogenase, chain A, domain 1"/>
    <property type="match status" value="1"/>
</dbReference>
<dbReference type="InterPro" id="IPR001381">
    <property type="entry name" value="DHquinase_I"/>
</dbReference>
<feature type="binding site" evidence="21">
    <location>
        <begin position="80"/>
        <end position="83"/>
    </location>
    <ligand>
        <name>NAD(+)</name>
        <dbReference type="ChEBI" id="CHEBI:57540"/>
    </ligand>
</feature>
<dbReference type="GO" id="GO:0004764">
    <property type="term" value="F:shikimate 3-dehydrogenase (NADP+) activity"/>
    <property type="evidence" value="ECO:0007669"/>
    <property type="project" value="UniProtKB-UniRule"/>
</dbReference>
<dbReference type="InterPro" id="IPR041121">
    <property type="entry name" value="SDH_C"/>
</dbReference>
<gene>
    <name evidence="29" type="primary">ARO1</name>
    <name evidence="29" type="ORF">Cantr_07082</name>
</gene>
<comment type="pathway">
    <text evidence="2 21 22">Metabolic intermediate biosynthesis; chorismate biosynthesis; chorismate from D-erythrose 4-phosphate and phosphoenolpyruvate: step 6/7.</text>
</comment>
<dbReference type="GO" id="GO:0005524">
    <property type="term" value="F:ATP binding"/>
    <property type="evidence" value="ECO:0007669"/>
    <property type="project" value="UniProtKB-UniRule"/>
</dbReference>
<dbReference type="Gene3D" id="1.20.1090.10">
    <property type="entry name" value="Dehydroquinate synthase-like - alpha domain"/>
    <property type="match status" value="1"/>
</dbReference>
<evidence type="ECO:0000256" key="14">
    <source>
        <dbReference type="ARBA" id="ARBA00022857"/>
    </source>
</evidence>
<feature type="binding site" evidence="21">
    <location>
        <position position="158"/>
    </location>
    <ligand>
        <name>NAD(+)</name>
        <dbReference type="ChEBI" id="CHEBI:57540"/>
    </ligand>
</feature>
<dbReference type="InterPro" id="IPR013792">
    <property type="entry name" value="RNA3'P_cycl/enolpyr_Trfase_a/b"/>
</dbReference>
<feature type="binding site" evidence="21">
    <location>
        <position position="191"/>
    </location>
    <ligand>
        <name>Zn(2+)</name>
        <dbReference type="ChEBI" id="CHEBI:29105"/>
        <note>catalytic</note>
    </ligand>
</feature>
<feature type="binding site" evidence="21">
    <location>
        <begin position="136"/>
        <end position="137"/>
    </location>
    <ligand>
        <name>NAD(+)</name>
        <dbReference type="ChEBI" id="CHEBI:57540"/>
    </ligand>
</feature>
<dbReference type="HAMAP" id="MF_03143">
    <property type="entry name" value="Pentafunct_AroM"/>
    <property type="match status" value="1"/>
</dbReference>
<comment type="similarity">
    <text evidence="21">In the N-terminal section; belongs to the sugar phosphate cyclases superfamily. Dehydroquinate synthase family.</text>
</comment>
<dbReference type="SUPFAM" id="SSF52540">
    <property type="entry name" value="P-loop containing nucleoside triphosphate hydrolases"/>
    <property type="match status" value="1"/>
</dbReference>
<dbReference type="FunFam" id="3.40.50.1970:FF:000007">
    <property type="entry name" value="Pentafunctional AROM polypeptide"/>
    <property type="match status" value="1"/>
</dbReference>
<dbReference type="CDD" id="cd08195">
    <property type="entry name" value="DHQS"/>
    <property type="match status" value="1"/>
</dbReference>
<dbReference type="InterPro" id="IPR001986">
    <property type="entry name" value="Enolpyruvate_Tfrase_dom"/>
</dbReference>
<evidence type="ECO:0000256" key="10">
    <source>
        <dbReference type="ARBA" id="ARBA00022741"/>
    </source>
</evidence>
<evidence type="ECO:0000256" key="13">
    <source>
        <dbReference type="ARBA" id="ARBA00022840"/>
    </source>
</evidence>
<dbReference type="SUPFAM" id="SSF56796">
    <property type="entry name" value="Dehydroquinate synthase-like"/>
    <property type="match status" value="1"/>
</dbReference>
<dbReference type="CDD" id="cd00502">
    <property type="entry name" value="DHQase_I"/>
    <property type="match status" value="1"/>
</dbReference>
<dbReference type="GO" id="GO:0004765">
    <property type="term" value="F:shikimate kinase activity"/>
    <property type="evidence" value="ECO:0007669"/>
    <property type="project" value="UniProtKB-UniRule"/>
</dbReference>
<comment type="similarity">
    <text evidence="21 22">In the C-terminal section; belongs to the shikimate dehydrogenase family.</text>
</comment>
<comment type="similarity">
    <text evidence="21 22">In the 4th section; belongs to the type-I 3-dehydroquinase family.</text>
</comment>
<keyword evidence="8 21" id="KW-0808">Transferase</keyword>
<evidence type="ECO:0000256" key="11">
    <source>
        <dbReference type="ARBA" id="ARBA00022777"/>
    </source>
</evidence>
<evidence type="ECO:0000259" key="26">
    <source>
        <dbReference type="Pfam" id="PF08501"/>
    </source>
</evidence>
<evidence type="ECO:0000256" key="5">
    <source>
        <dbReference type="ARBA" id="ARBA00009948"/>
    </source>
</evidence>
<evidence type="ECO:0000259" key="24">
    <source>
        <dbReference type="Pfam" id="PF01488"/>
    </source>
</evidence>
<protein>
    <recommendedName>
        <fullName evidence="21">Pentafunctional AROM polypeptide</fullName>
    </recommendedName>
    <domain>
        <recommendedName>
            <fullName evidence="21">3-dehydroquinate synthase</fullName>
            <shortName evidence="21">DHQS</shortName>
            <ecNumber evidence="21">4.2.3.4</ecNumber>
        </recommendedName>
    </domain>
    <domain>
        <recommendedName>
            <fullName evidence="21">3-phosphoshikimate 1-carboxyvinyltransferase</fullName>
            <ecNumber evidence="21">2.5.1.19</ecNumber>
        </recommendedName>
        <alternativeName>
            <fullName evidence="21">5-enolpyruvylshikimate-3-phosphate synthase</fullName>
            <shortName evidence="21">EPSP synthase</shortName>
            <shortName evidence="21">EPSPS</shortName>
        </alternativeName>
    </domain>
    <domain>
        <recommendedName>
            <fullName evidence="21">Shikimate kinase</fullName>
            <shortName evidence="21">SK</shortName>
            <ecNumber evidence="21">2.7.1.71</ecNumber>
        </recommendedName>
    </domain>
    <domain>
        <recommendedName>
            <fullName evidence="21">3-dehydroquinate dehydratase</fullName>
            <shortName evidence="21">3-dehydroquinase</shortName>
            <ecNumber evidence="21">4.2.1.10</ecNumber>
        </recommendedName>
    </domain>
    <domain>
        <recommendedName>
            <fullName evidence="21">Shikimate dehydrogenase</fullName>
            <ecNumber evidence="21">1.1.1.25</ecNumber>
        </recommendedName>
    </domain>
</protein>
<dbReference type="EC" id="1.1.1.25" evidence="21"/>
<dbReference type="InterPro" id="IPR010110">
    <property type="entry name" value="Shikimate_DH_AroM-type"/>
</dbReference>
<sequence>MSIERVPILGKETIHVGYDMQDHIVTEVVDNLASSTYVLVTDTNVEKTPQFSKLTSDFTKVLSERRPDSRVLTYSVPPGENNKSRATKAAVEDFLLQQGCTRDTVIIAVGGGVIGDMIGFVAATFMRGVRVVQVPTTLLAMVDSSVGGKTAIDTPLGKNFIGAFHQPSYVFIDVSYLESLPTRQFINGMAEVVKTAAIWNEEEFTRLENFSKKFLTVVTAKNPDLLSIKDELVKTVLESVRVKAEVVSSDEKESSLRNLLNFGHTIGHAIEAIVTPEALHGECVSIGMIKEAELARYWGVLPPVAVARLTKCLVAYGLPVTIDDKEFLQRVGPKRHNIEIDLLLKKMSIDKKNDGSKIRSVILERIGRCYQLKAHQIPKEDLTFVLTDEVLVHPFTNPPKESTIIPPGSKSISNRALILAALGTGTVRIKNLLHSDDTKHMLAAVAALKGAEISTEDNGETIVVKGNGGELVTCDEELYLGNAGTASRFLTTVASLVGKSATNSHVVLTGNARMQERPIGPLVDALRSNGSEVQYLNKEGSLPLKIAAGNGLKGGRIELAATISSQYVSSILMCAPYANEPVTLALVGGKPISQLYIDMTCAMMKSFGIEVTKSTTEEYTYHIPKGTYKNPTEYVIESDASSATYPLAFAAMTGTSCTVPNIGSSSLQGDARFAVDVLKPMGCKVEQTATSTTVTGPPRGQLKPLPHVDMEPMTDAFLTASVVAAVAKGDSSTTITGIANQRVKECNRIEAMITELAKFGVKADELPDGIEIHGIDIDELKTPSIEKRGVCSYDDHRVAMSFSLLAGLCKEPVLILERSTTGKTWPGWWDVLHSKFNVELDGYEPPFGTDKEGHGASDKSIIIIGMRGTGKSTLSEWLASFMGFKSLDMDVYLEEKVGTDIKSLIKDKGWEYFREKEAAIAKECFTEFSKGYVLSTGGGIVESAENRQRLKDYVTAGGIVLHLHRDLEETVTFLSADTTRPAYTSEVKEVWLRREQWYDDCSNYHFYSSHCNTEEEFDHLRKSFVNFIKIITGTERASIPSGRSAALALTVPDLNAIAAQLEHLAVGADAVELRVDLLKETSASFIADQIAVIRKHIDLPIIYTVRTESQGGKFPNSMVDELRGLLLLGVKLGVAFIDLELTSPVEIIEEIVSKKGFTRLIASFSDTTGKLRWNNVEWNNKYNQGVSINADLVKLVGRASALQDNLALESFRDQRDLKPLIAINLGAQGKLSQVLNTIFTPITQESLPNEDGLLTVKEINQLFFEIGGLTAKKFWVIGSPIAHSRSPNLHNAAYKALNLPFTFDRFESTDVDQVYKELIDKPDFGGLAITMPLKLDIMKYATKLSDAAQKIGAVNTLVPIEGGYFGDNTDWVGITQSFVRAGVPPNPRVNGLVIGAGGTSRAAIYALHQMGCNQIYLANRTTSKLNEIKDSFPKEYNLEVLETAEQANQAQSVALAVSCVPADKPLDDSLLQKVEKILASGEQQGSGFKPTLLEASYKPRVTPMMKIAEEKYHWRVIPGVEMLVNQGDRQFQIHTGFTAPYNVIHRAVVEE</sequence>
<feature type="region of interest" description="3-dehydroquinate synthase" evidence="21">
    <location>
        <begin position="1"/>
        <end position="379"/>
    </location>
</feature>
<dbReference type="PROSITE" id="PS00104">
    <property type="entry name" value="EPSP_SYNTHASE_1"/>
    <property type="match status" value="1"/>
</dbReference>
<feature type="binding site" evidence="21">
    <location>
        <position position="280"/>
    </location>
    <ligand>
        <name>Zn(2+)</name>
        <dbReference type="ChEBI" id="CHEBI:29105"/>
        <note>catalytic</note>
    </ligand>
</feature>
<feature type="active site" description="Proton acceptor; for 3-dehydroquinate synthase activity" evidence="21">
    <location>
        <position position="268"/>
    </location>
</feature>
<comment type="pathway">
    <text evidence="21 22">Metabolic intermediate biosynthesis; chorismate biosynthesis; chorismate from D-erythrose 4-phosphate and phosphoenolpyruvate: step 5/7.</text>
</comment>
<dbReference type="UniPathway" id="UPA00053">
    <property type="reaction ID" value="UER00085"/>
</dbReference>
<dbReference type="OrthoDB" id="197068at2759"/>
<dbReference type="EC" id="4.2.1.10" evidence="21"/>
<dbReference type="Pfam" id="PF01488">
    <property type="entry name" value="Shikimate_DH"/>
    <property type="match status" value="1"/>
</dbReference>
<comment type="catalytic activity">
    <reaction evidence="21 22">
        <text>7-phospho-2-dehydro-3-deoxy-D-arabino-heptonate = 3-dehydroquinate + phosphate</text>
        <dbReference type="Rhea" id="RHEA:21968"/>
        <dbReference type="ChEBI" id="CHEBI:32364"/>
        <dbReference type="ChEBI" id="CHEBI:43474"/>
        <dbReference type="ChEBI" id="CHEBI:58394"/>
        <dbReference type="EC" id="4.2.3.4"/>
    </reaction>
</comment>
<comment type="pathway">
    <text evidence="21 22">Metabolic intermediate biosynthesis; chorismate biosynthesis; chorismate from D-erythrose 4-phosphate and phosphoenolpyruvate: step 4/7.</text>
</comment>
<evidence type="ECO:0000256" key="6">
    <source>
        <dbReference type="ARBA" id="ARBA00022490"/>
    </source>
</evidence>
<keyword evidence="17 21" id="KW-0456">Lyase</keyword>
<evidence type="ECO:0000256" key="7">
    <source>
        <dbReference type="ARBA" id="ARBA00022605"/>
    </source>
</evidence>
<dbReference type="Pfam" id="PF01487">
    <property type="entry name" value="DHquinase_I"/>
    <property type="match status" value="1"/>
</dbReference>
<keyword evidence="12 21" id="KW-0862">Zinc</keyword>
<keyword evidence="11 21" id="KW-0418">Kinase</keyword>
<evidence type="ECO:0000256" key="1">
    <source>
        <dbReference type="ARBA" id="ARBA00004496"/>
    </source>
</evidence>
<dbReference type="InterPro" id="IPR013785">
    <property type="entry name" value="Aldolase_TIM"/>
</dbReference>
<dbReference type="FunFam" id="1.20.1090.10:FF:000007">
    <property type="entry name" value="Pentafunctional AROM polypeptide"/>
    <property type="match status" value="1"/>
</dbReference>
<evidence type="ECO:0000256" key="20">
    <source>
        <dbReference type="ARBA" id="ARBA00054455"/>
    </source>
</evidence>
<reference evidence="29 30" key="1">
    <citation type="submission" date="2018-06" db="EMBL/GenBank/DDBJ databases">
        <title>Whole genome sequencing of Candida tropicalis (genome annotated by CSBL at Korea University).</title>
        <authorList>
            <person name="Ahn J."/>
        </authorList>
    </citation>
    <scope>NUCLEOTIDE SEQUENCE [LARGE SCALE GENOMIC DNA]</scope>
    <source>
        <strain evidence="29 30">ATCC 20962</strain>
    </source>
</reference>
<dbReference type="InterPro" id="IPR031322">
    <property type="entry name" value="Shikimate/glucono_kinase"/>
</dbReference>
<dbReference type="PROSITE" id="PS00885">
    <property type="entry name" value="EPSP_SYNTHASE_2"/>
    <property type="match status" value="1"/>
</dbReference>
<dbReference type="InterPro" id="IPR006264">
    <property type="entry name" value="EPSP_synthase"/>
</dbReference>
<dbReference type="NCBIfam" id="TIGR01093">
    <property type="entry name" value="aroD"/>
    <property type="match status" value="1"/>
</dbReference>
<dbReference type="PANTHER" id="PTHR21090:SF5">
    <property type="entry name" value="PENTAFUNCTIONAL AROM POLYPEPTIDE"/>
    <property type="match status" value="1"/>
</dbReference>
<dbReference type="Gene3D" id="3.40.50.720">
    <property type="entry name" value="NAD(P)-binding Rossmann-like Domain"/>
    <property type="match status" value="1"/>
</dbReference>
<feature type="domain" description="Enolpyruvate transferase" evidence="23">
    <location>
        <begin position="401"/>
        <end position="832"/>
    </location>
</feature>
<feature type="domain" description="Quinate/shikimate 5-dehydrogenase/glutamyl-tRNA reductase" evidence="24">
    <location>
        <begin position="1392"/>
        <end position="1466"/>
    </location>
</feature>
<comment type="catalytic activity">
    <reaction evidence="21 22">
        <text>3-dehydroquinate = 3-dehydroshikimate + H2O</text>
        <dbReference type="Rhea" id="RHEA:21096"/>
        <dbReference type="ChEBI" id="CHEBI:15377"/>
        <dbReference type="ChEBI" id="CHEBI:16630"/>
        <dbReference type="ChEBI" id="CHEBI:32364"/>
        <dbReference type="EC" id="4.2.1.10"/>
    </reaction>
</comment>
<dbReference type="InterPro" id="IPR056179">
    <property type="entry name" value="DHQS_C"/>
</dbReference>
<dbReference type="PIRSF" id="PIRSF000514">
    <property type="entry name" value="Pentafunct_AroM"/>
    <property type="match status" value="1"/>
</dbReference>
<feature type="active site" description="Proton acceptor; for 3-dehydroquinate synthase activity" evidence="21">
    <location>
        <position position="253"/>
    </location>
</feature>
<feature type="binding site" evidence="21">
    <location>
        <position position="159"/>
    </location>
    <ligand>
        <name>7-phospho-2-dehydro-3-deoxy-D-arabino-heptonate</name>
        <dbReference type="ChEBI" id="CHEBI:58394"/>
    </ligand>
</feature>
<dbReference type="Pfam" id="PF18317">
    <property type="entry name" value="SDH_C"/>
    <property type="match status" value="1"/>
</dbReference>
<comment type="cofactor">
    <cofactor evidence="21 22">
        <name>Zn(2+)</name>
        <dbReference type="ChEBI" id="CHEBI:29105"/>
    </cofactor>
    <text evidence="21 22">Binds 2 Zn(2+) ions per subunit.</text>
</comment>
<feature type="binding site" evidence="21">
    <location>
        <position position="116"/>
    </location>
    <ligand>
        <name>NAD(+)</name>
        <dbReference type="ChEBI" id="CHEBI:57540"/>
    </ligand>
</feature>
<dbReference type="GO" id="GO:0009073">
    <property type="term" value="P:aromatic amino acid family biosynthetic process"/>
    <property type="evidence" value="ECO:0007669"/>
    <property type="project" value="UniProtKB-UniRule"/>
</dbReference>
<keyword evidence="30" id="KW-1185">Reference proteome</keyword>
<dbReference type="CDD" id="cd00464">
    <property type="entry name" value="SK"/>
    <property type="match status" value="1"/>
</dbReference>
<dbReference type="HAMAP" id="MF_00109">
    <property type="entry name" value="Shikimate_kinase"/>
    <property type="match status" value="1"/>
</dbReference>
<dbReference type="Pfam" id="PF00275">
    <property type="entry name" value="EPSP_synthase"/>
    <property type="match status" value="1"/>
</dbReference>
<evidence type="ECO:0000256" key="16">
    <source>
        <dbReference type="ARBA" id="ARBA00023141"/>
    </source>
</evidence>
<evidence type="ECO:0000259" key="25">
    <source>
        <dbReference type="Pfam" id="PF01761"/>
    </source>
</evidence>
<evidence type="ECO:0000256" key="19">
    <source>
        <dbReference type="ARBA" id="ARBA00044633"/>
    </source>
</evidence>
<comment type="similarity">
    <text evidence="21 22">In the 3rd section; belongs to the shikimate kinase family.</text>
</comment>
<dbReference type="Gene3D" id="3.40.50.300">
    <property type="entry name" value="P-loop containing nucleotide triphosphate hydrolases"/>
    <property type="match status" value="1"/>
</dbReference>
<dbReference type="InterPro" id="IPR036968">
    <property type="entry name" value="Enolpyruvate_Tfrase_sf"/>
</dbReference>
<evidence type="ECO:0000259" key="27">
    <source>
        <dbReference type="Pfam" id="PF18317"/>
    </source>
</evidence>
<dbReference type="SUPFAM" id="SSF51735">
    <property type="entry name" value="NAD(P)-binding Rossmann-fold domains"/>
    <property type="match status" value="1"/>
</dbReference>
<evidence type="ECO:0000256" key="18">
    <source>
        <dbReference type="ARBA" id="ARBA00023268"/>
    </source>
</evidence>
<comment type="function">
    <text evidence="20 21 22">The AROM polypeptide catalyzes 5 consecutive enzymatic reactions in prechorismate polyaromatic amino acid biosynthesis.</text>
</comment>
<dbReference type="PANTHER" id="PTHR21090">
    <property type="entry name" value="AROM/DEHYDROQUINATE SYNTHASE"/>
    <property type="match status" value="1"/>
</dbReference>
<dbReference type="FunFam" id="3.65.10.10:FF:000008">
    <property type="entry name" value="Pentafunctional AROM polypeptide"/>
    <property type="match status" value="1"/>
</dbReference>
<evidence type="ECO:0000313" key="30">
    <source>
        <dbReference type="Proteomes" id="UP000253472"/>
    </source>
</evidence>
<dbReference type="InterPro" id="IPR000623">
    <property type="entry name" value="Shikimate_kinase/TSH1"/>
</dbReference>
<feature type="binding site" evidence="21">
    <location>
        <position position="280"/>
    </location>
    <ligand>
        <name>7-phospho-2-dehydro-3-deoxy-D-arabino-heptonate</name>
        <dbReference type="ChEBI" id="CHEBI:58394"/>
    </ligand>
</feature>
<comment type="similarity">
    <text evidence="3">In the 2nd section; belongs to the type-I 3-dehydroquinase family.</text>
</comment>
<evidence type="ECO:0000256" key="8">
    <source>
        <dbReference type="ARBA" id="ARBA00022679"/>
    </source>
</evidence>
<dbReference type="NCBIfam" id="TIGR01809">
    <property type="entry name" value="Shik-DH-AROM"/>
    <property type="match status" value="1"/>
</dbReference>
<feature type="binding site" evidence="21">
    <location>
        <begin position="191"/>
        <end position="194"/>
    </location>
    <ligand>
        <name>7-phospho-2-dehydro-3-deoxy-D-arabino-heptonate</name>
        <dbReference type="ChEBI" id="CHEBI:58394"/>
    </ligand>
</feature>
<dbReference type="GO" id="GO:0003855">
    <property type="term" value="F:3-dehydroquinate dehydratase activity"/>
    <property type="evidence" value="ECO:0007669"/>
    <property type="project" value="UniProtKB-UniRule"/>
</dbReference>
<dbReference type="Pfam" id="PF08501">
    <property type="entry name" value="Shikimate_dh_N"/>
    <property type="match status" value="1"/>
</dbReference>
<dbReference type="FunFam" id="3.65.10.10:FF:000007">
    <property type="entry name" value="Pentafunctional AROM polypeptide"/>
    <property type="match status" value="1"/>
</dbReference>
<comment type="subcellular location">
    <subcellularLocation>
        <location evidence="1 21 22">Cytoplasm</location>
    </subcellularLocation>
</comment>
<dbReference type="GO" id="GO:0009423">
    <property type="term" value="P:chorismate biosynthetic process"/>
    <property type="evidence" value="ECO:0007669"/>
    <property type="project" value="UniProtKB-UniRule"/>
</dbReference>